<dbReference type="SUPFAM" id="SSF55874">
    <property type="entry name" value="ATPase domain of HSP90 chaperone/DNA topoisomerase II/histidine kinase"/>
    <property type="match status" value="1"/>
</dbReference>
<dbReference type="RefSeq" id="WP_100202468.1">
    <property type="nucleotide sequence ID" value="NZ_PGGW01000053.1"/>
</dbReference>
<dbReference type="Gene3D" id="3.30.565.10">
    <property type="entry name" value="Histidine kinase-like ATPase, C-terminal domain"/>
    <property type="match status" value="1"/>
</dbReference>
<dbReference type="PANTHER" id="PTHR35526:SF3">
    <property type="entry name" value="ANTI-SIGMA-F FACTOR RSBW"/>
    <property type="match status" value="1"/>
</dbReference>
<dbReference type="Pfam" id="PF13581">
    <property type="entry name" value="HATPase_c_2"/>
    <property type="match status" value="1"/>
</dbReference>
<dbReference type="EMBL" id="PGGW01000053">
    <property type="protein sequence ID" value="PJE96854.1"/>
    <property type="molecule type" value="Genomic_DNA"/>
</dbReference>
<dbReference type="CDD" id="cd16936">
    <property type="entry name" value="HATPase_RsbW-like"/>
    <property type="match status" value="1"/>
</dbReference>
<keyword evidence="5" id="KW-1185">Reference proteome</keyword>
<proteinExistence type="predicted"/>
<dbReference type="PANTHER" id="PTHR35526">
    <property type="entry name" value="ANTI-SIGMA-F FACTOR RSBW-RELATED"/>
    <property type="match status" value="1"/>
</dbReference>
<evidence type="ECO:0000259" key="3">
    <source>
        <dbReference type="Pfam" id="PF13581"/>
    </source>
</evidence>
<keyword evidence="1" id="KW-0418">Kinase</keyword>
<protein>
    <submittedName>
        <fullName evidence="4">ATP-binding protein</fullName>
    </submittedName>
</protein>
<sequence length="208" mass="22028">MISHPSTSDRQRTVEFQALPTRTDQVRRIVSAQLRYWKLDGLVRPAALGVTELLANVHRHVAPDRHCTVEIALRPGRVTVSVRDHDPNMPPLHPSGVLATHGRGLALVAAVSDSWGMRIQRDGTGKVVWFTLPVPVPVPARTAAPGRRAGAPDGTPRQEPLPSPAPLPAPEPLPRPDPLPRGRVSAPAAPAPAAASAAGTTVAPVAHL</sequence>
<reference evidence="4 5" key="1">
    <citation type="submission" date="2017-11" db="EMBL/GenBank/DDBJ databases">
        <title>Streptomyces carmine sp. nov., a novel actinomycete isolated from Sophora alopecuroides in Xinjiang, China.</title>
        <authorList>
            <person name="Wang Y."/>
            <person name="Luo X."/>
            <person name="Wan C."/>
            <person name="Zhang L."/>
        </authorList>
    </citation>
    <scope>NUCLEOTIDE SEQUENCE [LARGE SCALE GENOMIC DNA]</scope>
    <source>
        <strain evidence="4 5">TRM SA0054</strain>
    </source>
</reference>
<dbReference type="Proteomes" id="UP000230407">
    <property type="component" value="Unassembled WGS sequence"/>
</dbReference>
<dbReference type="AlphaFoldDB" id="A0A2M8LY55"/>
<accession>A0A2M8LY55</accession>
<keyword evidence="1" id="KW-0723">Serine/threonine-protein kinase</keyword>
<evidence type="ECO:0000256" key="2">
    <source>
        <dbReference type="SAM" id="MobiDB-lite"/>
    </source>
</evidence>
<evidence type="ECO:0000313" key="5">
    <source>
        <dbReference type="Proteomes" id="UP000230407"/>
    </source>
</evidence>
<comment type="caution">
    <text evidence="4">The sequence shown here is derived from an EMBL/GenBank/DDBJ whole genome shotgun (WGS) entry which is preliminary data.</text>
</comment>
<feature type="region of interest" description="Disordered" evidence="2">
    <location>
        <begin position="139"/>
        <end position="208"/>
    </location>
</feature>
<dbReference type="InterPro" id="IPR050267">
    <property type="entry name" value="Anti-sigma-factor_SerPK"/>
</dbReference>
<keyword evidence="1" id="KW-0808">Transferase</keyword>
<feature type="compositionally biased region" description="Low complexity" evidence="2">
    <location>
        <begin position="139"/>
        <end position="158"/>
    </location>
</feature>
<feature type="compositionally biased region" description="Pro residues" evidence="2">
    <location>
        <begin position="159"/>
        <end position="179"/>
    </location>
</feature>
<organism evidence="4 5">
    <name type="scientific">Streptomyces carminius</name>
    <dbReference type="NCBI Taxonomy" id="2665496"/>
    <lineage>
        <taxon>Bacteria</taxon>
        <taxon>Bacillati</taxon>
        <taxon>Actinomycetota</taxon>
        <taxon>Actinomycetes</taxon>
        <taxon>Kitasatosporales</taxon>
        <taxon>Streptomycetaceae</taxon>
        <taxon>Streptomyces</taxon>
    </lineage>
</organism>
<feature type="compositionally biased region" description="Low complexity" evidence="2">
    <location>
        <begin position="181"/>
        <end position="208"/>
    </location>
</feature>
<keyword evidence="4" id="KW-0547">Nucleotide-binding</keyword>
<feature type="domain" description="Histidine kinase/HSP90-like ATPase" evidence="3">
    <location>
        <begin position="16"/>
        <end position="131"/>
    </location>
</feature>
<gene>
    <name evidence="4" type="ORF">CUT44_15600</name>
</gene>
<dbReference type="GO" id="GO:0005524">
    <property type="term" value="F:ATP binding"/>
    <property type="evidence" value="ECO:0007669"/>
    <property type="project" value="UniProtKB-KW"/>
</dbReference>
<evidence type="ECO:0000256" key="1">
    <source>
        <dbReference type="ARBA" id="ARBA00022527"/>
    </source>
</evidence>
<keyword evidence="4" id="KW-0067">ATP-binding</keyword>
<name>A0A2M8LY55_9ACTN</name>
<dbReference type="InterPro" id="IPR036890">
    <property type="entry name" value="HATPase_C_sf"/>
</dbReference>
<dbReference type="GO" id="GO:0004674">
    <property type="term" value="F:protein serine/threonine kinase activity"/>
    <property type="evidence" value="ECO:0007669"/>
    <property type="project" value="UniProtKB-KW"/>
</dbReference>
<evidence type="ECO:0000313" key="4">
    <source>
        <dbReference type="EMBL" id="PJE96854.1"/>
    </source>
</evidence>
<dbReference type="InterPro" id="IPR003594">
    <property type="entry name" value="HATPase_dom"/>
</dbReference>